<reference evidence="2 3" key="1">
    <citation type="journal article" date="2024" name="G3 (Bethesda)">
        <title>Genome assembly of Hibiscus sabdariffa L. provides insights into metabolisms of medicinal natural products.</title>
        <authorList>
            <person name="Kim T."/>
        </authorList>
    </citation>
    <scope>NUCLEOTIDE SEQUENCE [LARGE SCALE GENOMIC DNA]</scope>
    <source>
        <strain evidence="2">TK-2024</strain>
        <tissue evidence="2">Old leaves</tissue>
    </source>
</reference>
<accession>A0ABR2T3J9</accession>
<protein>
    <submittedName>
        <fullName evidence="2">Uncharacterized protein</fullName>
    </submittedName>
</protein>
<dbReference type="EMBL" id="JBBPBN010000009">
    <property type="protein sequence ID" value="KAK9031952.1"/>
    <property type="molecule type" value="Genomic_DNA"/>
</dbReference>
<evidence type="ECO:0000313" key="3">
    <source>
        <dbReference type="Proteomes" id="UP001396334"/>
    </source>
</evidence>
<feature type="region of interest" description="Disordered" evidence="1">
    <location>
        <begin position="144"/>
        <end position="168"/>
    </location>
</feature>
<sequence length="168" mass="17826">MDAIVPMIALIETPFLAANDPLGTVKAMEPKPVATTIPIAPIVASANTPQVAGMIPSKVVDTESTNAPTTPVDVNIKVPVVAVFEPQSTGPFGSTMTTNDVPYLLDNMGLDAVTTTILPIPREGGLENDMATIDEGTPLLIARGAKRRSSMQNDNKLKKTRPPNYFKD</sequence>
<evidence type="ECO:0000313" key="2">
    <source>
        <dbReference type="EMBL" id="KAK9031952.1"/>
    </source>
</evidence>
<dbReference type="Proteomes" id="UP001396334">
    <property type="component" value="Unassembled WGS sequence"/>
</dbReference>
<proteinExistence type="predicted"/>
<organism evidence="2 3">
    <name type="scientific">Hibiscus sabdariffa</name>
    <name type="common">roselle</name>
    <dbReference type="NCBI Taxonomy" id="183260"/>
    <lineage>
        <taxon>Eukaryota</taxon>
        <taxon>Viridiplantae</taxon>
        <taxon>Streptophyta</taxon>
        <taxon>Embryophyta</taxon>
        <taxon>Tracheophyta</taxon>
        <taxon>Spermatophyta</taxon>
        <taxon>Magnoliopsida</taxon>
        <taxon>eudicotyledons</taxon>
        <taxon>Gunneridae</taxon>
        <taxon>Pentapetalae</taxon>
        <taxon>rosids</taxon>
        <taxon>malvids</taxon>
        <taxon>Malvales</taxon>
        <taxon>Malvaceae</taxon>
        <taxon>Malvoideae</taxon>
        <taxon>Hibiscus</taxon>
    </lineage>
</organism>
<name>A0ABR2T3J9_9ROSI</name>
<gene>
    <name evidence="2" type="ORF">V6N11_056237</name>
</gene>
<keyword evidence="3" id="KW-1185">Reference proteome</keyword>
<evidence type="ECO:0000256" key="1">
    <source>
        <dbReference type="SAM" id="MobiDB-lite"/>
    </source>
</evidence>
<comment type="caution">
    <text evidence="2">The sequence shown here is derived from an EMBL/GenBank/DDBJ whole genome shotgun (WGS) entry which is preliminary data.</text>
</comment>